<protein>
    <submittedName>
        <fullName evidence="2">Uncharacterized protein</fullName>
    </submittedName>
</protein>
<dbReference type="Proteomes" id="UP000765509">
    <property type="component" value="Unassembled WGS sequence"/>
</dbReference>
<dbReference type="EMBL" id="AVOT02097144">
    <property type="protein sequence ID" value="MBW0575858.1"/>
    <property type="molecule type" value="Genomic_DNA"/>
</dbReference>
<gene>
    <name evidence="2" type="ORF">O181_115573</name>
</gene>
<name>A0A9Q3K6P9_9BASI</name>
<accession>A0A9Q3K6P9</accession>
<evidence type="ECO:0000313" key="3">
    <source>
        <dbReference type="Proteomes" id="UP000765509"/>
    </source>
</evidence>
<feature type="compositionally biased region" description="Acidic residues" evidence="1">
    <location>
        <begin position="35"/>
        <end position="46"/>
    </location>
</feature>
<comment type="caution">
    <text evidence="2">The sequence shown here is derived from an EMBL/GenBank/DDBJ whole genome shotgun (WGS) entry which is preliminary data.</text>
</comment>
<dbReference type="AlphaFoldDB" id="A0A9Q3K6P9"/>
<feature type="region of interest" description="Disordered" evidence="1">
    <location>
        <begin position="16"/>
        <end position="103"/>
    </location>
</feature>
<sequence length="103" mass="11184">MDAIFGKKSNIRGAYVIDTGKKGKSKEKDISNSEWDMEGDSDDGSDKDELTIGKEKTTRVVQVDQRDNSSKPEIVLVKSQDKLKKSGPKGGLPSKDKGVLGTL</sequence>
<feature type="compositionally biased region" description="Basic and acidic residues" evidence="1">
    <location>
        <begin position="47"/>
        <end position="70"/>
    </location>
</feature>
<feature type="compositionally biased region" description="Basic and acidic residues" evidence="1">
    <location>
        <begin position="94"/>
        <end position="103"/>
    </location>
</feature>
<evidence type="ECO:0000313" key="2">
    <source>
        <dbReference type="EMBL" id="MBW0575858.1"/>
    </source>
</evidence>
<evidence type="ECO:0000256" key="1">
    <source>
        <dbReference type="SAM" id="MobiDB-lite"/>
    </source>
</evidence>
<keyword evidence="3" id="KW-1185">Reference proteome</keyword>
<reference evidence="2" key="1">
    <citation type="submission" date="2021-03" db="EMBL/GenBank/DDBJ databases">
        <title>Draft genome sequence of rust myrtle Austropuccinia psidii MF-1, a brazilian biotype.</title>
        <authorList>
            <person name="Quecine M.C."/>
            <person name="Pachon D.M.R."/>
            <person name="Bonatelli M.L."/>
            <person name="Correr F.H."/>
            <person name="Franceschini L.M."/>
            <person name="Leite T.F."/>
            <person name="Margarido G.R.A."/>
            <person name="Almeida C.A."/>
            <person name="Ferrarezi J.A."/>
            <person name="Labate C.A."/>
        </authorList>
    </citation>
    <scope>NUCLEOTIDE SEQUENCE</scope>
    <source>
        <strain evidence="2">MF-1</strain>
    </source>
</reference>
<proteinExistence type="predicted"/>
<organism evidence="2 3">
    <name type="scientific">Austropuccinia psidii MF-1</name>
    <dbReference type="NCBI Taxonomy" id="1389203"/>
    <lineage>
        <taxon>Eukaryota</taxon>
        <taxon>Fungi</taxon>
        <taxon>Dikarya</taxon>
        <taxon>Basidiomycota</taxon>
        <taxon>Pucciniomycotina</taxon>
        <taxon>Pucciniomycetes</taxon>
        <taxon>Pucciniales</taxon>
        <taxon>Sphaerophragmiaceae</taxon>
        <taxon>Austropuccinia</taxon>
    </lineage>
</organism>